<keyword evidence="4" id="KW-1185">Reference proteome</keyword>
<dbReference type="RefSeq" id="WP_054969087.1">
    <property type="nucleotide sequence ID" value="NZ_LJCO01000045.1"/>
</dbReference>
<comment type="caution">
    <text evidence="3">The sequence shown here is derived from an EMBL/GenBank/DDBJ whole genome shotgun (WGS) entry which is preliminary data.</text>
</comment>
<dbReference type="InterPro" id="IPR010982">
    <property type="entry name" value="Lambda_DNA-bd_dom_sf"/>
</dbReference>
<dbReference type="PATRIC" id="fig|471514.4.peg.5125"/>
<evidence type="ECO:0000259" key="2">
    <source>
        <dbReference type="PROSITE" id="PS50943"/>
    </source>
</evidence>
<dbReference type="SUPFAM" id="SSF47413">
    <property type="entry name" value="lambda repressor-like DNA-binding domains"/>
    <property type="match status" value="1"/>
</dbReference>
<evidence type="ECO:0000313" key="3">
    <source>
        <dbReference type="EMBL" id="KPV43782.1"/>
    </source>
</evidence>
<evidence type="ECO:0000313" key="4">
    <source>
        <dbReference type="Proteomes" id="UP000050482"/>
    </source>
</evidence>
<dbReference type="InterPro" id="IPR050807">
    <property type="entry name" value="TransReg_Diox_bact_type"/>
</dbReference>
<dbReference type="PANTHER" id="PTHR46797:SF1">
    <property type="entry name" value="METHYLPHOSPHONATE SYNTHASE"/>
    <property type="match status" value="1"/>
</dbReference>
<dbReference type="InterPro" id="IPR001387">
    <property type="entry name" value="Cro/C1-type_HTH"/>
</dbReference>
<dbReference type="GO" id="GO:0005829">
    <property type="term" value="C:cytosol"/>
    <property type="evidence" value="ECO:0007669"/>
    <property type="project" value="TreeGrafter"/>
</dbReference>
<dbReference type="Pfam" id="PF01381">
    <property type="entry name" value="HTH_3"/>
    <property type="match status" value="1"/>
</dbReference>
<organism evidence="3 4">
    <name type="scientific">Alicyclobacillus ferrooxydans</name>
    <dbReference type="NCBI Taxonomy" id="471514"/>
    <lineage>
        <taxon>Bacteria</taxon>
        <taxon>Bacillati</taxon>
        <taxon>Bacillota</taxon>
        <taxon>Bacilli</taxon>
        <taxon>Bacillales</taxon>
        <taxon>Alicyclobacillaceae</taxon>
        <taxon>Alicyclobacillus</taxon>
    </lineage>
</organism>
<dbReference type="GO" id="GO:0003677">
    <property type="term" value="F:DNA binding"/>
    <property type="evidence" value="ECO:0007669"/>
    <property type="project" value="UniProtKB-KW"/>
</dbReference>
<dbReference type="OrthoDB" id="1859224at2"/>
<dbReference type="EMBL" id="LJCO01000045">
    <property type="protein sequence ID" value="KPV43782.1"/>
    <property type="molecule type" value="Genomic_DNA"/>
</dbReference>
<proteinExistence type="predicted"/>
<dbReference type="SMART" id="SM00530">
    <property type="entry name" value="HTH_XRE"/>
    <property type="match status" value="1"/>
</dbReference>
<accession>A0A0P9CVN2</accession>
<feature type="domain" description="HTH cro/C1-type" evidence="2">
    <location>
        <begin position="7"/>
        <end position="61"/>
    </location>
</feature>
<gene>
    <name evidence="3" type="ORF">AN477_10365</name>
</gene>
<sequence length="393" mass="45234">MTIRTWLRKLRISRGLTQDVVANHSYINRGFYSQIENGTRRPSPHVAYKIAKTLGCSPQLFWLDDMQDETENSDQSVNYTIFSHNDLDLRYTWLWSPYGDEDEYIGKSDHELYDDCVDLVEIKQNVIAQMTAVERVIQLRFNGQMHSYLAKSEPLLDLDGKLIGTHTAISRIQTVSTEQHVISPAEQGRVKGHVVYFYESLRRYLDYVVAFIIDSVTSGLDVWVVEDPNLQSSIRVELNRSIENTKLTLVHYVDSGLFHQSIDSDERAAMNEQMINLQEFFTGHRSPMRVWVHVHFKTDDMLSDHARLSPWENAVDEGLASHDSTVVCAYNAMETPASVQTAMLRHHKYFMTDLELVSSPLYKRGNSDPIFPTFARQIHTSHGGKNHTETFDE</sequence>
<keyword evidence="1" id="KW-0238">DNA-binding</keyword>
<dbReference type="Pfam" id="PF14417">
    <property type="entry name" value="MEDS"/>
    <property type="match status" value="1"/>
</dbReference>
<evidence type="ECO:0000256" key="1">
    <source>
        <dbReference type="ARBA" id="ARBA00023125"/>
    </source>
</evidence>
<dbReference type="Proteomes" id="UP000050482">
    <property type="component" value="Unassembled WGS sequence"/>
</dbReference>
<dbReference type="AlphaFoldDB" id="A0A0P9CVN2"/>
<reference evidence="3 4" key="1">
    <citation type="submission" date="2015-09" db="EMBL/GenBank/DDBJ databases">
        <title>Draft genome sequence of Alicyclobacillus ferrooxydans DSM 22381.</title>
        <authorList>
            <person name="Hemp J."/>
        </authorList>
    </citation>
    <scope>NUCLEOTIDE SEQUENCE [LARGE SCALE GENOMIC DNA]</scope>
    <source>
        <strain evidence="3 4">TC-34</strain>
    </source>
</reference>
<dbReference type="GO" id="GO:0003700">
    <property type="term" value="F:DNA-binding transcription factor activity"/>
    <property type="evidence" value="ECO:0007669"/>
    <property type="project" value="TreeGrafter"/>
</dbReference>
<dbReference type="Gene3D" id="1.10.260.40">
    <property type="entry name" value="lambda repressor-like DNA-binding domains"/>
    <property type="match status" value="1"/>
</dbReference>
<dbReference type="PANTHER" id="PTHR46797">
    <property type="entry name" value="HTH-TYPE TRANSCRIPTIONAL REGULATOR"/>
    <property type="match status" value="1"/>
</dbReference>
<name>A0A0P9CVN2_9BACL</name>
<dbReference type="STRING" id="471514.AN477_10365"/>
<protein>
    <recommendedName>
        <fullName evidence="2">HTH cro/C1-type domain-containing protein</fullName>
    </recommendedName>
</protein>
<dbReference type="InterPro" id="IPR025847">
    <property type="entry name" value="MEDS_domain"/>
</dbReference>
<dbReference type="PROSITE" id="PS50943">
    <property type="entry name" value="HTH_CROC1"/>
    <property type="match status" value="1"/>
</dbReference>
<dbReference type="CDD" id="cd00093">
    <property type="entry name" value="HTH_XRE"/>
    <property type="match status" value="1"/>
</dbReference>